<evidence type="ECO:0000313" key="3">
    <source>
        <dbReference type="Proteomes" id="UP000192277"/>
    </source>
</evidence>
<protein>
    <recommendedName>
        <fullName evidence="1">Gliding motility-associated protein GldM first immunoglobulin-like domain-containing protein</fullName>
    </recommendedName>
</protein>
<sequence>MLMTMKKALIIPTVIVVLLVGCRPVENREQLKAINRSLEYANRISQLESNLVYTNLREMQKDPGTAYHADIWEPKAEQVKLYADSIKGLLKIIKSDLIKQSDSFKLEYVPVVKGLHDTNEVGGKLLNLLVAFRDNCFTVMFPGEATITRPYVTELNYFLRVIPLLPGYTDSLTANQRSDYKNKWLTESFSKSSSLMAMIMLNKIESDVLVTEKEFIHYCRAKIPTPCGYTKFEAFSALSSSYVKAGQSIEVAAGIGAFTFDRNPRVTIDGKEVELNGDAVAVYKFTVKGKPGKHTIPVTVEFKNFDGSKEVVSRNHEYIIAEN</sequence>
<dbReference type="Proteomes" id="UP000192277">
    <property type="component" value="Unassembled WGS sequence"/>
</dbReference>
<dbReference type="EMBL" id="LWBO01000001">
    <property type="protein sequence ID" value="OQP54792.1"/>
    <property type="molecule type" value="Genomic_DNA"/>
</dbReference>
<proteinExistence type="predicted"/>
<name>A0ABX3P3N5_9BACT</name>
<gene>
    <name evidence="2" type="ORF">A4D02_00235</name>
</gene>
<evidence type="ECO:0000313" key="2">
    <source>
        <dbReference type="EMBL" id="OQP54792.1"/>
    </source>
</evidence>
<dbReference type="PROSITE" id="PS51257">
    <property type="entry name" value="PROKAR_LIPOPROTEIN"/>
    <property type="match status" value="1"/>
</dbReference>
<comment type="caution">
    <text evidence="2">The sequence shown here is derived from an EMBL/GenBank/DDBJ whole genome shotgun (WGS) entry which is preliminary data.</text>
</comment>
<organism evidence="2 3">
    <name type="scientific">Niastella koreensis</name>
    <dbReference type="NCBI Taxonomy" id="354356"/>
    <lineage>
        <taxon>Bacteria</taxon>
        <taxon>Pseudomonadati</taxon>
        <taxon>Bacteroidota</taxon>
        <taxon>Chitinophagia</taxon>
        <taxon>Chitinophagales</taxon>
        <taxon>Chitinophagaceae</taxon>
        <taxon>Niastella</taxon>
    </lineage>
</organism>
<reference evidence="2 3" key="1">
    <citation type="submission" date="2016-04" db="EMBL/GenBank/DDBJ databases">
        <authorList>
            <person name="Chen L."/>
            <person name="Zhuang W."/>
            <person name="Wang G."/>
        </authorList>
    </citation>
    <scope>NUCLEOTIDE SEQUENCE [LARGE SCALE GENOMIC DNA]</scope>
    <source>
        <strain evidence="3">GR20</strain>
    </source>
</reference>
<dbReference type="Pfam" id="PF21601">
    <property type="entry name" value="GldM_2nd"/>
    <property type="match status" value="1"/>
</dbReference>
<feature type="domain" description="Gliding motility-associated protein GldM first immunoglobulin-like" evidence="1">
    <location>
        <begin position="229"/>
        <end position="321"/>
    </location>
</feature>
<accession>A0ABX3P3N5</accession>
<dbReference type="InterPro" id="IPR048405">
    <property type="entry name" value="GldM_Ig-like-1"/>
</dbReference>
<keyword evidence="3" id="KW-1185">Reference proteome</keyword>
<evidence type="ECO:0000259" key="1">
    <source>
        <dbReference type="Pfam" id="PF21601"/>
    </source>
</evidence>